<sequence>MSPCEDILCKDHIICTAGMTTIQKKYSSCERLKIAVEYDSEKSSVSLSDQITAHSLPLRETDESSKILRWNVLEEFLNPATKFNNVRGKKYWQKIVVHDKVHMWVQKSYW</sequence>
<evidence type="ECO:0000313" key="1">
    <source>
        <dbReference type="EMBL" id="KAK0169726.1"/>
    </source>
</evidence>
<reference evidence="1" key="2">
    <citation type="submission" date="2023-03" db="EMBL/GenBank/DDBJ databases">
        <authorList>
            <person name="Inwood S.N."/>
            <person name="Skelly J.G."/>
            <person name="Guhlin J."/>
            <person name="Harrop T.W.R."/>
            <person name="Goldson S.G."/>
            <person name="Dearden P.K."/>
        </authorList>
    </citation>
    <scope>NUCLEOTIDE SEQUENCE</scope>
    <source>
        <strain evidence="1">Irish</strain>
        <tissue evidence="1">Whole body</tissue>
    </source>
</reference>
<reference evidence="1" key="1">
    <citation type="journal article" date="2023" name="bioRxiv">
        <title>Scaffold-level genome assemblies of two parasitoid biocontrol wasps reveal the parthenogenesis mechanism and an associated novel virus.</title>
        <authorList>
            <person name="Inwood S."/>
            <person name="Skelly J."/>
            <person name="Guhlin J."/>
            <person name="Harrop T."/>
            <person name="Goldson S."/>
            <person name="Dearden P."/>
        </authorList>
    </citation>
    <scope>NUCLEOTIDE SEQUENCE</scope>
    <source>
        <strain evidence="1">Irish</strain>
        <tissue evidence="1">Whole body</tissue>
    </source>
</reference>
<accession>A0AA39FHX1</accession>
<proteinExistence type="predicted"/>
<dbReference type="AlphaFoldDB" id="A0AA39FHX1"/>
<dbReference type="Proteomes" id="UP001168990">
    <property type="component" value="Unassembled WGS sequence"/>
</dbReference>
<protein>
    <submittedName>
        <fullName evidence="1">Uncharacterized protein</fullName>
    </submittedName>
</protein>
<keyword evidence="2" id="KW-1185">Reference proteome</keyword>
<name>A0AA39FHX1_9HYME</name>
<gene>
    <name evidence="1" type="ORF">PV328_010370</name>
</gene>
<organism evidence="1 2">
    <name type="scientific">Microctonus aethiopoides</name>
    <dbReference type="NCBI Taxonomy" id="144406"/>
    <lineage>
        <taxon>Eukaryota</taxon>
        <taxon>Metazoa</taxon>
        <taxon>Ecdysozoa</taxon>
        <taxon>Arthropoda</taxon>
        <taxon>Hexapoda</taxon>
        <taxon>Insecta</taxon>
        <taxon>Pterygota</taxon>
        <taxon>Neoptera</taxon>
        <taxon>Endopterygota</taxon>
        <taxon>Hymenoptera</taxon>
        <taxon>Apocrita</taxon>
        <taxon>Ichneumonoidea</taxon>
        <taxon>Braconidae</taxon>
        <taxon>Euphorinae</taxon>
        <taxon>Microctonus</taxon>
    </lineage>
</organism>
<evidence type="ECO:0000313" key="2">
    <source>
        <dbReference type="Proteomes" id="UP001168990"/>
    </source>
</evidence>
<comment type="caution">
    <text evidence="1">The sequence shown here is derived from an EMBL/GenBank/DDBJ whole genome shotgun (WGS) entry which is preliminary data.</text>
</comment>
<dbReference type="EMBL" id="JAQQBS010000004">
    <property type="protein sequence ID" value="KAK0169726.1"/>
    <property type="molecule type" value="Genomic_DNA"/>
</dbReference>